<keyword evidence="3" id="KW-1185">Reference proteome</keyword>
<evidence type="ECO:0000259" key="1">
    <source>
        <dbReference type="Pfam" id="PF13963"/>
    </source>
</evidence>
<feature type="domain" description="Transposase-associated" evidence="1">
    <location>
        <begin position="2"/>
        <end position="71"/>
    </location>
</feature>
<dbReference type="PANTHER" id="PTHR10775:SF182">
    <property type="entry name" value="TRANSPOSON, EN_SPM-LIKE, TRANSPOSASE-ASSOCIATED DOMAIN PROTEIN-RELATED"/>
    <property type="match status" value="1"/>
</dbReference>
<dbReference type="AlphaFoldDB" id="A0A151T0M2"/>
<dbReference type="Proteomes" id="UP000075243">
    <property type="component" value="Chromosome 9"/>
</dbReference>
<evidence type="ECO:0000313" key="3">
    <source>
        <dbReference type="Proteomes" id="UP000075243"/>
    </source>
</evidence>
<dbReference type="Pfam" id="PF02992">
    <property type="entry name" value="Transposase_21"/>
    <property type="match status" value="1"/>
</dbReference>
<evidence type="ECO:0000313" key="2">
    <source>
        <dbReference type="EMBL" id="KYP60614.1"/>
    </source>
</evidence>
<sequence length="492" mass="56935">MNASRISQEYKNGVEEFLQFTRENGKPIKGAYYCPCIRCLNQIRQEVGEICDHLFVFGIVKSYTVWTWHGEILDIPAMSTTENFEGMDDNLEEMIHDVGEENFERTHVYDTLKSDFEQPLYPGCSMFTRLSTTLRLFSLKARNGWTDKSFTELLELLKGMLPEDNRLPNRNYEAKKILCPMGLEYKKIHACPNDCVLYTNDFATLKVCLTCGLSRFKKKTDGSNGQEEIESPLAKVLWYLPIIPRFKRLFAIKEDAKNLTWHENGRKCDNFIRHPADSPQWKRIDETFPEFGAESRNLRIGLATDGMNPYGNLSSKHSSWPVLLVIYNLPPWLCMKRKYIMLSIMISGPRQPGNDIDVYLSPLIDDLKILWETEVEVFDAYREEKFTLCAMLFCTINNFPAYGNLSGIVIIYGKKKHLHPPKSSPRNLFAIVMRFLLEISRLLRAFTEFLGRTSRMETPQRLQCDHGLLVAKSVEEMKVLALQREALKKGRD</sequence>
<dbReference type="InterPro" id="IPR029480">
    <property type="entry name" value="Transpos_assoc"/>
</dbReference>
<name>A0A151T0M2_CAJCA</name>
<dbReference type="Gramene" id="C.cajan_22363.t">
    <property type="protein sequence ID" value="C.cajan_22363.t.cds1"/>
    <property type="gene ID" value="C.cajan_22363"/>
</dbReference>
<dbReference type="Pfam" id="PF13963">
    <property type="entry name" value="Transpos_assoc"/>
    <property type="match status" value="1"/>
</dbReference>
<dbReference type="PANTHER" id="PTHR10775">
    <property type="entry name" value="OS08G0208400 PROTEIN"/>
    <property type="match status" value="1"/>
</dbReference>
<proteinExistence type="predicted"/>
<gene>
    <name evidence="2" type="ORF">KK1_023021</name>
</gene>
<accession>A0A151T0M2</accession>
<protein>
    <recommendedName>
        <fullName evidence="1">Transposase-associated domain-containing protein</fullName>
    </recommendedName>
</protein>
<organism evidence="2 3">
    <name type="scientific">Cajanus cajan</name>
    <name type="common">Pigeon pea</name>
    <name type="synonym">Cajanus indicus</name>
    <dbReference type="NCBI Taxonomy" id="3821"/>
    <lineage>
        <taxon>Eukaryota</taxon>
        <taxon>Viridiplantae</taxon>
        <taxon>Streptophyta</taxon>
        <taxon>Embryophyta</taxon>
        <taxon>Tracheophyta</taxon>
        <taxon>Spermatophyta</taxon>
        <taxon>Magnoliopsida</taxon>
        <taxon>eudicotyledons</taxon>
        <taxon>Gunneridae</taxon>
        <taxon>Pentapetalae</taxon>
        <taxon>rosids</taxon>
        <taxon>fabids</taxon>
        <taxon>Fabales</taxon>
        <taxon>Fabaceae</taxon>
        <taxon>Papilionoideae</taxon>
        <taxon>50 kb inversion clade</taxon>
        <taxon>NPAAA clade</taxon>
        <taxon>indigoferoid/millettioid clade</taxon>
        <taxon>Phaseoleae</taxon>
        <taxon>Cajanus</taxon>
    </lineage>
</organism>
<dbReference type="EMBL" id="CM003611">
    <property type="protein sequence ID" value="KYP60614.1"/>
    <property type="molecule type" value="Genomic_DNA"/>
</dbReference>
<reference evidence="2 3" key="1">
    <citation type="journal article" date="2012" name="Nat. Biotechnol.">
        <title>Draft genome sequence of pigeonpea (Cajanus cajan), an orphan legume crop of resource-poor farmers.</title>
        <authorList>
            <person name="Varshney R.K."/>
            <person name="Chen W."/>
            <person name="Li Y."/>
            <person name="Bharti A.K."/>
            <person name="Saxena R.K."/>
            <person name="Schlueter J.A."/>
            <person name="Donoghue M.T."/>
            <person name="Azam S."/>
            <person name="Fan G."/>
            <person name="Whaley A.M."/>
            <person name="Farmer A.D."/>
            <person name="Sheridan J."/>
            <person name="Iwata A."/>
            <person name="Tuteja R."/>
            <person name="Penmetsa R.V."/>
            <person name="Wu W."/>
            <person name="Upadhyaya H.D."/>
            <person name="Yang S.P."/>
            <person name="Shah T."/>
            <person name="Saxena K.B."/>
            <person name="Michael T."/>
            <person name="McCombie W.R."/>
            <person name="Yang B."/>
            <person name="Zhang G."/>
            <person name="Yang H."/>
            <person name="Wang J."/>
            <person name="Spillane C."/>
            <person name="Cook D.R."/>
            <person name="May G.D."/>
            <person name="Xu X."/>
            <person name="Jackson S.A."/>
        </authorList>
    </citation>
    <scope>NUCLEOTIDE SEQUENCE [LARGE SCALE GENOMIC DNA]</scope>
    <source>
        <strain evidence="3">cv. Asha</strain>
    </source>
</reference>
<dbReference type="InterPro" id="IPR004242">
    <property type="entry name" value="Transposase_21"/>
</dbReference>